<dbReference type="GO" id="GO:0012505">
    <property type="term" value="C:endomembrane system"/>
    <property type="evidence" value="ECO:0007669"/>
    <property type="project" value="UniProtKB-SubCell"/>
</dbReference>
<dbReference type="AlphaFoldDB" id="G2E2E8"/>
<evidence type="ECO:0000313" key="9">
    <source>
        <dbReference type="Proteomes" id="UP000004200"/>
    </source>
</evidence>
<evidence type="ECO:0000256" key="3">
    <source>
        <dbReference type="ARBA" id="ARBA00022692"/>
    </source>
</evidence>
<dbReference type="Pfam" id="PF07787">
    <property type="entry name" value="TMEM43"/>
    <property type="match status" value="1"/>
</dbReference>
<keyword evidence="4" id="KW-0256">Endoplasmic reticulum</keyword>
<dbReference type="OrthoDB" id="273988at2"/>
<gene>
    <name evidence="8" type="ORF">ThidrDRAFT_2496</name>
</gene>
<dbReference type="InterPro" id="IPR012430">
    <property type="entry name" value="TMEM43_fam"/>
</dbReference>
<accession>G2E2E8</accession>
<name>G2E2E8_9GAMM</name>
<dbReference type="PANTHER" id="PTHR13416">
    <property type="match status" value="1"/>
</dbReference>
<evidence type="ECO:0000256" key="7">
    <source>
        <dbReference type="SAM" id="Phobius"/>
    </source>
</evidence>
<sequence>MSDVYTQTTTTSWFGRLGGAFKGILFGIILVVASVPLLWWNEGRAIDRTHTLEAGQRAVVSIDADHRDPANDGQLVHTGGLATTDEMLRDPTFGVSVNALRLQRRVEMYQWKEEKHSSTSRGSGGSETTETTYRYDMGWSDHWIDSGHFQYAAGHQNPAQMPFNSESYQASNVRLGDFRLGPSFVAQIGPYSTYRPTDASDLPTGFEPYGNGYYRGTPQSPQIGDVRVGFEVVEPTTVSVIGKQVEDGIEVARMPKGTIALLDLGRVDADTMFAKALDANAALTWGLRFAGILVMWIGLKLILNPLRVLVDIVPFIGRIVGAGTSLIAGLIAFSLGFLTIAAAWIFYRPLLAGGLIAATLVLVTVGVFKVRRSNPAPTATQKPL</sequence>
<feature type="transmembrane region" description="Helical" evidence="7">
    <location>
        <begin position="20"/>
        <end position="40"/>
    </location>
</feature>
<feature type="transmembrane region" description="Helical" evidence="7">
    <location>
        <begin position="282"/>
        <end position="303"/>
    </location>
</feature>
<organism evidence="8 9">
    <name type="scientific">Thiorhodococcus drewsii AZ1</name>
    <dbReference type="NCBI Taxonomy" id="765913"/>
    <lineage>
        <taxon>Bacteria</taxon>
        <taxon>Pseudomonadati</taxon>
        <taxon>Pseudomonadota</taxon>
        <taxon>Gammaproteobacteria</taxon>
        <taxon>Chromatiales</taxon>
        <taxon>Chromatiaceae</taxon>
        <taxon>Thiorhodococcus</taxon>
    </lineage>
</organism>
<feature type="transmembrane region" description="Helical" evidence="7">
    <location>
        <begin position="315"/>
        <end position="338"/>
    </location>
</feature>
<reference evidence="8 9" key="1">
    <citation type="submission" date="2011-06" db="EMBL/GenBank/DDBJ databases">
        <title>The draft genome of Thiorhodococcus drewsii AZ1.</title>
        <authorList>
            <consortium name="US DOE Joint Genome Institute (JGI-PGF)"/>
            <person name="Lucas S."/>
            <person name="Han J."/>
            <person name="Lapidus A."/>
            <person name="Cheng J.-F."/>
            <person name="Goodwin L."/>
            <person name="Pitluck S."/>
            <person name="Peters L."/>
            <person name="Land M.L."/>
            <person name="Hauser L."/>
            <person name="Vogl K."/>
            <person name="Liu Z."/>
            <person name="Imhoff J."/>
            <person name="Thiel V."/>
            <person name="Frigaard N.-U."/>
            <person name="Bryant D.A."/>
            <person name="Woyke T.J."/>
        </authorList>
    </citation>
    <scope>NUCLEOTIDE SEQUENCE [LARGE SCALE GENOMIC DNA]</scope>
    <source>
        <strain evidence="8 9">AZ1</strain>
    </source>
</reference>
<evidence type="ECO:0000256" key="5">
    <source>
        <dbReference type="ARBA" id="ARBA00022989"/>
    </source>
</evidence>
<proteinExistence type="predicted"/>
<evidence type="ECO:0000256" key="4">
    <source>
        <dbReference type="ARBA" id="ARBA00022824"/>
    </source>
</evidence>
<evidence type="ECO:0000256" key="1">
    <source>
        <dbReference type="ARBA" id="ARBA00004127"/>
    </source>
</evidence>
<keyword evidence="9" id="KW-1185">Reference proteome</keyword>
<evidence type="ECO:0000256" key="6">
    <source>
        <dbReference type="ARBA" id="ARBA00023136"/>
    </source>
</evidence>
<keyword evidence="6 7" id="KW-0472">Membrane</keyword>
<keyword evidence="5 7" id="KW-1133">Transmembrane helix</keyword>
<dbReference type="RefSeq" id="WP_007041209.1">
    <property type="nucleotide sequence ID" value="NZ_AFWT01000016.1"/>
</dbReference>
<dbReference type="GO" id="GO:0071763">
    <property type="term" value="P:nuclear membrane organization"/>
    <property type="evidence" value="ECO:0007669"/>
    <property type="project" value="TreeGrafter"/>
</dbReference>
<evidence type="ECO:0000313" key="8">
    <source>
        <dbReference type="EMBL" id="EGV30864.1"/>
    </source>
</evidence>
<comment type="caution">
    <text evidence="8">The sequence shown here is derived from an EMBL/GenBank/DDBJ whole genome shotgun (WGS) entry which is preliminary data.</text>
</comment>
<evidence type="ECO:0008006" key="10">
    <source>
        <dbReference type="Google" id="ProtNLM"/>
    </source>
</evidence>
<comment type="subcellular location">
    <subcellularLocation>
        <location evidence="1">Endomembrane system</location>
        <topology evidence="1">Multi-pass membrane protein</topology>
    </subcellularLocation>
    <subcellularLocation>
        <location evidence="2">Endoplasmic reticulum membrane</location>
    </subcellularLocation>
</comment>
<dbReference type="Proteomes" id="UP000004200">
    <property type="component" value="Unassembled WGS sequence"/>
</dbReference>
<dbReference type="GO" id="GO:0006629">
    <property type="term" value="P:lipid metabolic process"/>
    <property type="evidence" value="ECO:0007669"/>
    <property type="project" value="TreeGrafter"/>
</dbReference>
<dbReference type="EMBL" id="AFWT01000016">
    <property type="protein sequence ID" value="EGV30864.1"/>
    <property type="molecule type" value="Genomic_DNA"/>
</dbReference>
<dbReference type="eggNOG" id="COG0628">
    <property type="taxonomic scope" value="Bacteria"/>
</dbReference>
<dbReference type="STRING" id="765913.ThidrDRAFT_2496"/>
<evidence type="ECO:0000256" key="2">
    <source>
        <dbReference type="ARBA" id="ARBA00004586"/>
    </source>
</evidence>
<protein>
    <recommendedName>
        <fullName evidence="10">Transmembrane protein</fullName>
    </recommendedName>
</protein>
<feature type="transmembrane region" description="Helical" evidence="7">
    <location>
        <begin position="350"/>
        <end position="368"/>
    </location>
</feature>
<dbReference type="PANTHER" id="PTHR13416:SF2">
    <property type="entry name" value="TRANSMEMBRANE PROTEIN 43"/>
    <property type="match status" value="1"/>
</dbReference>
<keyword evidence="3 7" id="KW-0812">Transmembrane</keyword>